<name>A0A1L9N4F6_ASPTC</name>
<evidence type="ECO:0000256" key="1">
    <source>
        <dbReference type="ARBA" id="ARBA00001971"/>
    </source>
</evidence>
<evidence type="ECO:0008006" key="13">
    <source>
        <dbReference type="Google" id="ProtNLM"/>
    </source>
</evidence>
<dbReference type="Pfam" id="PF00067">
    <property type="entry name" value="p450"/>
    <property type="match status" value="1"/>
</dbReference>
<dbReference type="InterPro" id="IPR001128">
    <property type="entry name" value="Cyt_P450"/>
</dbReference>
<dbReference type="Gene3D" id="1.10.630.10">
    <property type="entry name" value="Cytochrome P450"/>
    <property type="match status" value="1"/>
</dbReference>
<dbReference type="GO" id="GO:0016705">
    <property type="term" value="F:oxidoreductase activity, acting on paired donors, with incorporation or reduction of molecular oxygen"/>
    <property type="evidence" value="ECO:0007669"/>
    <property type="project" value="InterPro"/>
</dbReference>
<feature type="transmembrane region" description="Helical" evidence="10">
    <location>
        <begin position="210"/>
        <end position="234"/>
    </location>
</feature>
<dbReference type="InterPro" id="IPR036396">
    <property type="entry name" value="Cyt_P450_sf"/>
</dbReference>
<dbReference type="InterPro" id="IPR050121">
    <property type="entry name" value="Cytochrome_P450_monoxygenase"/>
</dbReference>
<evidence type="ECO:0000256" key="10">
    <source>
        <dbReference type="SAM" id="Phobius"/>
    </source>
</evidence>
<evidence type="ECO:0000313" key="12">
    <source>
        <dbReference type="Proteomes" id="UP000184304"/>
    </source>
</evidence>
<evidence type="ECO:0000256" key="9">
    <source>
        <dbReference type="RuleBase" id="RU000461"/>
    </source>
</evidence>
<dbReference type="OMA" id="MSWTLYH"/>
<dbReference type="FunFam" id="1.10.630.10:FF:000050">
    <property type="entry name" value="Cytochrome P450 monooxygenase"/>
    <property type="match status" value="1"/>
</dbReference>
<dbReference type="GO" id="GO:0020037">
    <property type="term" value="F:heme binding"/>
    <property type="evidence" value="ECO:0007669"/>
    <property type="project" value="InterPro"/>
</dbReference>
<gene>
    <name evidence="11" type="ORF">ASPTUDRAFT_147181</name>
</gene>
<keyword evidence="7 9" id="KW-0503">Monooxygenase</keyword>
<dbReference type="OrthoDB" id="3934656at2759"/>
<dbReference type="PANTHER" id="PTHR24305:SF190">
    <property type="entry name" value="P450, PUTATIVE (EUROFUNG)-RELATED"/>
    <property type="match status" value="1"/>
</dbReference>
<dbReference type="CDD" id="cd11060">
    <property type="entry name" value="CYP57A1-like"/>
    <property type="match status" value="1"/>
</dbReference>
<keyword evidence="3 8" id="KW-0349">Heme</keyword>
<accession>A0A1L9N4F6</accession>
<dbReference type="SUPFAM" id="SSF48264">
    <property type="entry name" value="Cytochrome P450"/>
    <property type="match status" value="1"/>
</dbReference>
<evidence type="ECO:0000256" key="6">
    <source>
        <dbReference type="ARBA" id="ARBA00023004"/>
    </source>
</evidence>
<dbReference type="EMBL" id="KV878203">
    <property type="protein sequence ID" value="OJI83995.1"/>
    <property type="molecule type" value="Genomic_DNA"/>
</dbReference>
<keyword evidence="4 8" id="KW-0479">Metal-binding</keyword>
<feature type="binding site" description="axial binding residue" evidence="8">
    <location>
        <position position="439"/>
    </location>
    <ligand>
        <name>heme</name>
        <dbReference type="ChEBI" id="CHEBI:30413"/>
    </ligand>
    <ligandPart>
        <name>Fe</name>
        <dbReference type="ChEBI" id="CHEBI:18248"/>
    </ligandPart>
</feature>
<evidence type="ECO:0000256" key="7">
    <source>
        <dbReference type="ARBA" id="ARBA00023033"/>
    </source>
</evidence>
<dbReference type="PROSITE" id="PS00086">
    <property type="entry name" value="CYTOCHROME_P450"/>
    <property type="match status" value="1"/>
</dbReference>
<dbReference type="InterPro" id="IPR002401">
    <property type="entry name" value="Cyt_P450_E_grp-I"/>
</dbReference>
<sequence length="502" mass="56905">MLMYSTPALAALALGLVLWVFVRRALSPDRDIPGPFLARFTRFWYIRQMTRGDFQYTNIRLHREHGKIVRIAPGWYSLNGLDALKTIYAHGSKFIKSDWYEAWNFSPDPEGHNLFSVRNMADHSSARRKVAAMYAMSSVVSYEPYVNNCIRRLRAKLDSIAKDGSTLDLGHWLQCFAFDTISEITYGERFGFLDKGKDINNLISNLDSSFTFSSIVGLLLWLRPLALFLGSFFAKSDALYVARFNAQKFLELSQEFLKDPSPEGLKPMVQRLLHARQEDVKGLTDRDIQTSAAANIGAGSDTTGIGLSSVIFYSFRFPEKLQKLRQEIQDAGLGSEPSFQDTQKLPYLQAVIKESMRLHPGVGFPLFRIVPKGGAIICGRFFPEGTNVGINSWVIHRDESIWGSDADDFVPERWLTDDSEKLRMMEQCLIPFGVGSRTCIGKNISLYEINKLIPQLVRDYDIDIQQKGGTDMRSKNMWFVKPVQLEIKIRQRSAGSDASSAW</sequence>
<evidence type="ECO:0000313" key="11">
    <source>
        <dbReference type="EMBL" id="OJI83995.1"/>
    </source>
</evidence>
<keyword evidence="10" id="KW-0472">Membrane</keyword>
<dbReference type="PRINTS" id="PR00463">
    <property type="entry name" value="EP450I"/>
</dbReference>
<keyword evidence="10" id="KW-0812">Transmembrane</keyword>
<dbReference type="AlphaFoldDB" id="A0A1L9N4F6"/>
<dbReference type="PANTHER" id="PTHR24305">
    <property type="entry name" value="CYTOCHROME P450"/>
    <property type="match status" value="1"/>
</dbReference>
<keyword evidence="6 8" id="KW-0408">Iron</keyword>
<keyword evidence="5 9" id="KW-0560">Oxidoreductase</keyword>
<dbReference type="Proteomes" id="UP000184304">
    <property type="component" value="Unassembled WGS sequence"/>
</dbReference>
<dbReference type="PRINTS" id="PR00385">
    <property type="entry name" value="P450"/>
</dbReference>
<protein>
    <recommendedName>
        <fullName evidence="13">Cytochrome P450</fullName>
    </recommendedName>
</protein>
<dbReference type="InterPro" id="IPR017972">
    <property type="entry name" value="Cyt_P450_CS"/>
</dbReference>
<evidence type="ECO:0000256" key="2">
    <source>
        <dbReference type="ARBA" id="ARBA00010617"/>
    </source>
</evidence>
<proteinExistence type="inferred from homology"/>
<evidence type="ECO:0000256" key="8">
    <source>
        <dbReference type="PIRSR" id="PIRSR602401-1"/>
    </source>
</evidence>
<keyword evidence="10" id="KW-1133">Transmembrane helix</keyword>
<dbReference type="STRING" id="767770.A0A1L9N4F6"/>
<evidence type="ECO:0000256" key="5">
    <source>
        <dbReference type="ARBA" id="ARBA00023002"/>
    </source>
</evidence>
<reference evidence="12" key="1">
    <citation type="journal article" date="2017" name="Genome Biol.">
        <title>Comparative genomics reveals high biological diversity and specific adaptations in the industrially and medically important fungal genus Aspergillus.</title>
        <authorList>
            <person name="de Vries R.P."/>
            <person name="Riley R."/>
            <person name="Wiebenga A."/>
            <person name="Aguilar-Osorio G."/>
            <person name="Amillis S."/>
            <person name="Uchima C.A."/>
            <person name="Anderluh G."/>
            <person name="Asadollahi M."/>
            <person name="Askin M."/>
            <person name="Barry K."/>
            <person name="Battaglia E."/>
            <person name="Bayram O."/>
            <person name="Benocci T."/>
            <person name="Braus-Stromeyer S.A."/>
            <person name="Caldana C."/>
            <person name="Canovas D."/>
            <person name="Cerqueira G.C."/>
            <person name="Chen F."/>
            <person name="Chen W."/>
            <person name="Choi C."/>
            <person name="Clum A."/>
            <person name="Dos Santos R.A."/>
            <person name="Damasio A.R."/>
            <person name="Diallinas G."/>
            <person name="Emri T."/>
            <person name="Fekete E."/>
            <person name="Flipphi M."/>
            <person name="Freyberg S."/>
            <person name="Gallo A."/>
            <person name="Gournas C."/>
            <person name="Habgood R."/>
            <person name="Hainaut M."/>
            <person name="Harispe M.L."/>
            <person name="Henrissat B."/>
            <person name="Hilden K.S."/>
            <person name="Hope R."/>
            <person name="Hossain A."/>
            <person name="Karabika E."/>
            <person name="Karaffa L."/>
            <person name="Karanyi Z."/>
            <person name="Krasevec N."/>
            <person name="Kuo A."/>
            <person name="Kusch H."/>
            <person name="LaButti K."/>
            <person name="Lagendijk E.L."/>
            <person name="Lapidus A."/>
            <person name="Levasseur A."/>
            <person name="Lindquist E."/>
            <person name="Lipzen A."/>
            <person name="Logrieco A.F."/>
            <person name="MacCabe A."/>
            <person name="Maekelae M.R."/>
            <person name="Malavazi I."/>
            <person name="Melin P."/>
            <person name="Meyer V."/>
            <person name="Mielnichuk N."/>
            <person name="Miskei M."/>
            <person name="Molnar A.P."/>
            <person name="Mule G."/>
            <person name="Ngan C.Y."/>
            <person name="Orejas M."/>
            <person name="Orosz E."/>
            <person name="Ouedraogo J.P."/>
            <person name="Overkamp K.M."/>
            <person name="Park H.-S."/>
            <person name="Perrone G."/>
            <person name="Piumi F."/>
            <person name="Punt P.J."/>
            <person name="Ram A.F."/>
            <person name="Ramon A."/>
            <person name="Rauscher S."/>
            <person name="Record E."/>
            <person name="Riano-Pachon D.M."/>
            <person name="Robert V."/>
            <person name="Roehrig J."/>
            <person name="Ruller R."/>
            <person name="Salamov A."/>
            <person name="Salih N.S."/>
            <person name="Samson R.A."/>
            <person name="Sandor E."/>
            <person name="Sanguinetti M."/>
            <person name="Schuetze T."/>
            <person name="Sepcic K."/>
            <person name="Shelest E."/>
            <person name="Sherlock G."/>
            <person name="Sophianopoulou V."/>
            <person name="Squina F.M."/>
            <person name="Sun H."/>
            <person name="Susca A."/>
            <person name="Todd R.B."/>
            <person name="Tsang A."/>
            <person name="Unkles S.E."/>
            <person name="van de Wiele N."/>
            <person name="van Rossen-Uffink D."/>
            <person name="Oliveira J.V."/>
            <person name="Vesth T.C."/>
            <person name="Visser J."/>
            <person name="Yu J.-H."/>
            <person name="Zhou M."/>
            <person name="Andersen M.R."/>
            <person name="Archer D.B."/>
            <person name="Baker S.E."/>
            <person name="Benoit I."/>
            <person name="Brakhage A.A."/>
            <person name="Braus G.H."/>
            <person name="Fischer R."/>
            <person name="Frisvad J.C."/>
            <person name="Goldman G.H."/>
            <person name="Houbraken J."/>
            <person name="Oakley B."/>
            <person name="Pocsi I."/>
            <person name="Scazzocchio C."/>
            <person name="Seiboth B."/>
            <person name="vanKuyk P.A."/>
            <person name="Wortman J."/>
            <person name="Dyer P.S."/>
            <person name="Grigoriev I.V."/>
        </authorList>
    </citation>
    <scope>NUCLEOTIDE SEQUENCE [LARGE SCALE GENOMIC DNA]</scope>
    <source>
        <strain evidence="12">CBS 134.48</strain>
    </source>
</reference>
<dbReference type="GO" id="GO:0004497">
    <property type="term" value="F:monooxygenase activity"/>
    <property type="evidence" value="ECO:0007669"/>
    <property type="project" value="UniProtKB-KW"/>
</dbReference>
<dbReference type="GO" id="GO:0005506">
    <property type="term" value="F:iron ion binding"/>
    <property type="evidence" value="ECO:0007669"/>
    <property type="project" value="InterPro"/>
</dbReference>
<keyword evidence="12" id="KW-1185">Reference proteome</keyword>
<comment type="similarity">
    <text evidence="2 9">Belongs to the cytochrome P450 family.</text>
</comment>
<organism evidence="11 12">
    <name type="scientific">Aspergillus tubingensis (strain CBS 134.48)</name>
    <dbReference type="NCBI Taxonomy" id="767770"/>
    <lineage>
        <taxon>Eukaryota</taxon>
        <taxon>Fungi</taxon>
        <taxon>Dikarya</taxon>
        <taxon>Ascomycota</taxon>
        <taxon>Pezizomycotina</taxon>
        <taxon>Eurotiomycetes</taxon>
        <taxon>Eurotiomycetidae</taxon>
        <taxon>Eurotiales</taxon>
        <taxon>Aspergillaceae</taxon>
        <taxon>Aspergillus</taxon>
        <taxon>Aspergillus subgen. Circumdati</taxon>
    </lineage>
</organism>
<comment type="cofactor">
    <cofactor evidence="1 8">
        <name>heme</name>
        <dbReference type="ChEBI" id="CHEBI:30413"/>
    </cofactor>
</comment>
<evidence type="ECO:0000256" key="4">
    <source>
        <dbReference type="ARBA" id="ARBA00022723"/>
    </source>
</evidence>
<dbReference type="VEuPathDB" id="FungiDB:ASPTUDRAFT_147181"/>
<evidence type="ECO:0000256" key="3">
    <source>
        <dbReference type="ARBA" id="ARBA00022617"/>
    </source>
</evidence>